<evidence type="ECO:0000313" key="11">
    <source>
        <dbReference type="Proteomes" id="UP001057998"/>
    </source>
</evidence>
<gene>
    <name evidence="10" type="ORF">NNL38_16900</name>
</gene>
<evidence type="ECO:0000259" key="9">
    <source>
        <dbReference type="Pfam" id="PF12704"/>
    </source>
</evidence>
<feature type="transmembrane region" description="Helical" evidence="7">
    <location>
        <begin position="293"/>
        <end position="318"/>
    </location>
</feature>
<name>A0ABY5GMU8_9GAMM</name>
<dbReference type="Proteomes" id="UP001057998">
    <property type="component" value="Chromosome 2"/>
</dbReference>
<dbReference type="PANTHER" id="PTHR30572:SF4">
    <property type="entry name" value="ABC TRANSPORTER PERMEASE YTRF"/>
    <property type="match status" value="1"/>
</dbReference>
<evidence type="ECO:0000256" key="4">
    <source>
        <dbReference type="ARBA" id="ARBA00022989"/>
    </source>
</evidence>
<evidence type="ECO:0000259" key="8">
    <source>
        <dbReference type="Pfam" id="PF02687"/>
    </source>
</evidence>
<keyword evidence="4 7" id="KW-1133">Transmembrane helix</keyword>
<feature type="transmembrane region" description="Helical" evidence="7">
    <location>
        <begin position="342"/>
        <end position="369"/>
    </location>
</feature>
<keyword evidence="3 7" id="KW-0812">Transmembrane</keyword>
<dbReference type="InterPro" id="IPR050250">
    <property type="entry name" value="Macrolide_Exporter_MacB"/>
</dbReference>
<dbReference type="RefSeq" id="WP_255391602.1">
    <property type="nucleotide sequence ID" value="NZ_CP101509.1"/>
</dbReference>
<reference evidence="10" key="1">
    <citation type="submission" date="2022-07" db="EMBL/GenBank/DDBJ databases">
        <title>Genome sequencing of Photobacterium atrarenae GJH2-4.</title>
        <authorList>
            <person name="Park S.-J."/>
        </authorList>
    </citation>
    <scope>NUCLEOTIDE SEQUENCE</scope>
    <source>
        <strain evidence="10">GJH2-4</strain>
    </source>
</reference>
<dbReference type="PANTHER" id="PTHR30572">
    <property type="entry name" value="MEMBRANE COMPONENT OF TRANSPORTER-RELATED"/>
    <property type="match status" value="1"/>
</dbReference>
<keyword evidence="2" id="KW-1003">Cell membrane</keyword>
<evidence type="ECO:0000256" key="7">
    <source>
        <dbReference type="SAM" id="Phobius"/>
    </source>
</evidence>
<comment type="subcellular location">
    <subcellularLocation>
        <location evidence="1">Cell membrane</location>
        <topology evidence="1">Multi-pass membrane protein</topology>
    </subcellularLocation>
</comment>
<evidence type="ECO:0000256" key="6">
    <source>
        <dbReference type="ARBA" id="ARBA00038076"/>
    </source>
</evidence>
<keyword evidence="11" id="KW-1185">Reference proteome</keyword>
<dbReference type="InterPro" id="IPR003838">
    <property type="entry name" value="ABC3_permease_C"/>
</dbReference>
<evidence type="ECO:0000256" key="3">
    <source>
        <dbReference type="ARBA" id="ARBA00022692"/>
    </source>
</evidence>
<evidence type="ECO:0000256" key="2">
    <source>
        <dbReference type="ARBA" id="ARBA00022475"/>
    </source>
</evidence>
<evidence type="ECO:0000313" key="10">
    <source>
        <dbReference type="EMBL" id="UTV30258.1"/>
    </source>
</evidence>
<feature type="domain" description="MacB-like periplasmic core" evidence="9">
    <location>
        <begin position="21"/>
        <end position="256"/>
    </location>
</feature>
<keyword evidence="5 7" id="KW-0472">Membrane</keyword>
<evidence type="ECO:0000256" key="5">
    <source>
        <dbReference type="ARBA" id="ARBA00023136"/>
    </source>
</evidence>
<dbReference type="EMBL" id="CP101509">
    <property type="protein sequence ID" value="UTV30258.1"/>
    <property type="molecule type" value="Genomic_DNA"/>
</dbReference>
<feature type="transmembrane region" description="Helical" evidence="7">
    <location>
        <begin position="21"/>
        <end position="43"/>
    </location>
</feature>
<dbReference type="InterPro" id="IPR025857">
    <property type="entry name" value="MacB_PCD"/>
</dbReference>
<organism evidence="10 11">
    <name type="scientific">Photobacterium atrarenae</name>
    <dbReference type="NCBI Taxonomy" id="865757"/>
    <lineage>
        <taxon>Bacteria</taxon>
        <taxon>Pseudomonadati</taxon>
        <taxon>Pseudomonadota</taxon>
        <taxon>Gammaproteobacteria</taxon>
        <taxon>Vibrionales</taxon>
        <taxon>Vibrionaceae</taxon>
        <taxon>Photobacterium</taxon>
    </lineage>
</organism>
<proteinExistence type="inferred from homology"/>
<accession>A0ABY5GMU8</accession>
<feature type="transmembrane region" description="Helical" evidence="7">
    <location>
        <begin position="381"/>
        <end position="406"/>
    </location>
</feature>
<dbReference type="Pfam" id="PF12704">
    <property type="entry name" value="MacB_PCD"/>
    <property type="match status" value="1"/>
</dbReference>
<dbReference type="Pfam" id="PF02687">
    <property type="entry name" value="FtsX"/>
    <property type="match status" value="1"/>
</dbReference>
<protein>
    <submittedName>
        <fullName evidence="10">ABC transporter permease</fullName>
    </submittedName>
</protein>
<evidence type="ECO:0000256" key="1">
    <source>
        <dbReference type="ARBA" id="ARBA00004651"/>
    </source>
</evidence>
<feature type="domain" description="ABC3 transporter permease C-terminal" evidence="8">
    <location>
        <begin position="297"/>
        <end position="410"/>
    </location>
</feature>
<comment type="similarity">
    <text evidence="6">Belongs to the ABC-4 integral membrane protein family.</text>
</comment>
<sequence length="417" mass="45614">MHYWLHLTHALRTIFRHRLRSFLTILGILIGVAAVVTVIGVGAGSQHQVLQRVESLGANLLFIEPGMLETGGVRLKHHTPTLTDRDIDAIRQWVPGVQSAAPSIYADARVLYRARNWISLIQGTTRDYFQLRGWELARGRIFTEREATHARKVAILGHTVARELFTQGEHTTDSAAAAIGKTIRIGKTPFKVIGVLQRKGQAPGGADQDDKVLIPLGTARLRIIGLSQTHPGAVHYAHLRVKDPNQIHQTIANIQQVLRRQHRIADSQPNDFFINDLTAIQESMTEATRTLTFWLTSVAAISLIVGGISIMNVMLVAVRERTEEIGLRRAVGATKRDIRNQFLIEATCLTSIGGLSGLLLGSGLVALIAHLRDFPVVITPSAIFLALGSAAVVGVLSGLYPALLAARLDPIRALKQE</sequence>